<sequence length="421" mass="48464">MIAFADNEPDFTIEAFFHQLFNAISTMESETKVEEKVDDDKKPGTSEQKKVKNTPKLAESASPDKKHKLKTKTSNYTDTVSLCCACHQKTPHSQLFVCMKEGCGYALKQTMPIMSPALFYRRETVFCGACAFRGLHAPHRAFLRAAEPLAFYTASQEVGTRLEMEFEKFQKLSDTHPVDYHIMKATGSSELPKIPFAKYLETSKSIIEWHRRQSRIYNVLRLIKEQREEGHRLVKNEAEKLLTAYSKVSTELERETTVTITEKAEEARVRLAEHRLKMGIKPVEEEKSFSSVSSRSGRSSNATNQTVRQMPSKSDMQKALNDVDDEITGGRIYTSIKVESFDEPKKEIVEENANFIDESVPQTIIVMGRRFEMIRRYSSIKDTIEQLADILDSRIKCVRHRQKVVDHMEKNYNIKWSRQLK</sequence>
<dbReference type="AlphaFoldDB" id="A0A6A5HWR6"/>
<feature type="region of interest" description="Disordered" evidence="1">
    <location>
        <begin position="28"/>
        <end position="71"/>
    </location>
</feature>
<protein>
    <submittedName>
        <fullName evidence="2">Uncharacterized protein</fullName>
    </submittedName>
</protein>
<dbReference type="CTD" id="9805777"/>
<feature type="compositionally biased region" description="Low complexity" evidence="1">
    <location>
        <begin position="289"/>
        <end position="300"/>
    </location>
</feature>
<organism evidence="2 3">
    <name type="scientific">Caenorhabditis remanei</name>
    <name type="common">Caenorhabditis vulgaris</name>
    <dbReference type="NCBI Taxonomy" id="31234"/>
    <lineage>
        <taxon>Eukaryota</taxon>
        <taxon>Metazoa</taxon>
        <taxon>Ecdysozoa</taxon>
        <taxon>Nematoda</taxon>
        <taxon>Chromadorea</taxon>
        <taxon>Rhabditida</taxon>
        <taxon>Rhabditina</taxon>
        <taxon>Rhabditomorpha</taxon>
        <taxon>Rhabditoidea</taxon>
        <taxon>Rhabditidae</taxon>
        <taxon>Peloderinae</taxon>
        <taxon>Caenorhabditis</taxon>
    </lineage>
</organism>
<proteinExistence type="predicted"/>
<dbReference type="KEGG" id="crq:GCK72_003599"/>
<feature type="region of interest" description="Disordered" evidence="1">
    <location>
        <begin position="287"/>
        <end position="317"/>
    </location>
</feature>
<feature type="compositionally biased region" description="Basic and acidic residues" evidence="1">
    <location>
        <begin position="29"/>
        <end position="50"/>
    </location>
</feature>
<gene>
    <name evidence="2" type="ORF">GCK72_003599</name>
</gene>
<accession>A0A6A5HWR6</accession>
<reference evidence="2 3" key="1">
    <citation type="submission" date="2019-12" db="EMBL/GenBank/DDBJ databases">
        <title>Chromosome-level assembly of the Caenorhabditis remanei genome.</title>
        <authorList>
            <person name="Teterina A.A."/>
            <person name="Willis J.H."/>
            <person name="Phillips P.C."/>
        </authorList>
    </citation>
    <scope>NUCLEOTIDE SEQUENCE [LARGE SCALE GENOMIC DNA]</scope>
    <source>
        <strain evidence="2 3">PX506</strain>
        <tissue evidence="2">Whole organism</tissue>
    </source>
</reference>
<dbReference type="GeneID" id="9805777"/>
<comment type="caution">
    <text evidence="2">The sequence shown here is derived from an EMBL/GenBank/DDBJ whole genome shotgun (WGS) entry which is preliminary data.</text>
</comment>
<evidence type="ECO:0000313" key="2">
    <source>
        <dbReference type="EMBL" id="KAF1771771.1"/>
    </source>
</evidence>
<evidence type="ECO:0000313" key="3">
    <source>
        <dbReference type="Proteomes" id="UP000483820"/>
    </source>
</evidence>
<dbReference type="RefSeq" id="XP_053592786.1">
    <property type="nucleotide sequence ID" value="XM_053724141.1"/>
</dbReference>
<feature type="compositionally biased region" description="Polar residues" evidence="1">
    <location>
        <begin position="301"/>
        <end position="314"/>
    </location>
</feature>
<evidence type="ECO:0000256" key="1">
    <source>
        <dbReference type="SAM" id="MobiDB-lite"/>
    </source>
</evidence>
<dbReference type="Proteomes" id="UP000483820">
    <property type="component" value="Chromosome I"/>
</dbReference>
<dbReference type="EMBL" id="WUAV01000001">
    <property type="protein sequence ID" value="KAF1771771.1"/>
    <property type="molecule type" value="Genomic_DNA"/>
</dbReference>
<name>A0A6A5HWR6_CAERE</name>